<evidence type="ECO:0000313" key="2">
    <source>
        <dbReference type="Proteomes" id="UP000183203"/>
    </source>
</evidence>
<accession>A0A1G6HB71</accession>
<dbReference type="EMBL" id="FMYG01000002">
    <property type="protein sequence ID" value="SDB91338.1"/>
    <property type="molecule type" value="Genomic_DNA"/>
</dbReference>
<reference evidence="1 2" key="1">
    <citation type="submission" date="2016-09" db="EMBL/GenBank/DDBJ databases">
        <authorList>
            <person name="Capua I."/>
            <person name="De Benedictis P."/>
            <person name="Joannis T."/>
            <person name="Lombin L.H."/>
            <person name="Cattoli G."/>
        </authorList>
    </citation>
    <scope>NUCLEOTIDE SEQUENCE [LARGE SCALE GENOMIC DNA]</scope>
    <source>
        <strain evidence="1 2">NIO-1002</strain>
    </source>
</reference>
<proteinExistence type="predicted"/>
<gene>
    <name evidence="1" type="ORF">SAMN05216418_0990</name>
</gene>
<dbReference type="RefSeq" id="WP_058231266.1">
    <property type="nucleotide sequence ID" value="NZ_FMYG01000002.1"/>
</dbReference>
<dbReference type="Proteomes" id="UP000183203">
    <property type="component" value="Unassembled WGS sequence"/>
</dbReference>
<name>A0A1G6HB71_9MICO</name>
<dbReference type="AlphaFoldDB" id="A0A1G6HB71"/>
<sequence>MIDARIEVPEVPVRADDLDDASHRLRGRAWAVAPAAQQVVVGWSDLRSRYDAPEAADLVERMAIVEKGSAQTSEAFTRVGEVLDELIDALRLLEKRRAAVVDDSESAMAGGESAGVELSIARLRADIAEVLDQTCRDLGGLAAPPPLPLAADGGAVVPVGPRVTWQMRTEQAASEVLLAPLVEAARGGAGRVRAILAAHPEWAERIRQRPPAARAVRDWWAALPPETRSALTHGAAGVVGALGGVPPLDRVAANRVVAQDRLPTVRREIERLDALLSEGATATLQAERRSALDRLNAERDYLRRVVAGDVQLVLYQPDENRIAEMIGTPGADTRRVLTYVPGTFTSVESFYEGGAQDLAQWLFTQDRGTVAFVWKGADFPGDDGDSGPTEQAVGILEANDQQRARDAGERLARFVQEMRIDPPIAAARQIAGGYSWGLVPVTSSELAGAHYDAVHSFAGAWVPEGWVANGVTTYSHWSYTDFLSMAQDAGLVGSGRNPDVTPGFVSRIYDRPGDYDVRLGSELAPFLDPNGPSLRISTTPFENHQLIVSDRAENRLALDDIRDAVLETKK</sequence>
<organism evidence="1 2">
    <name type="scientific">Microbacterium enclense</name>
    <dbReference type="NCBI Taxonomy" id="993073"/>
    <lineage>
        <taxon>Bacteria</taxon>
        <taxon>Bacillati</taxon>
        <taxon>Actinomycetota</taxon>
        <taxon>Actinomycetes</taxon>
        <taxon>Micrococcales</taxon>
        <taxon>Microbacteriaceae</taxon>
        <taxon>Microbacterium</taxon>
    </lineage>
</organism>
<protein>
    <submittedName>
        <fullName evidence="1">Uncharacterized protein</fullName>
    </submittedName>
</protein>
<dbReference type="OrthoDB" id="4892048at2"/>
<dbReference type="STRING" id="993073.AS029_03730"/>
<evidence type="ECO:0000313" key="1">
    <source>
        <dbReference type="EMBL" id="SDB91338.1"/>
    </source>
</evidence>